<dbReference type="PANTHER" id="PTHR10957">
    <property type="entry name" value="RAP1 GTPASE-GDP DISSOCIATION STIMULATOR 1"/>
    <property type="match status" value="1"/>
</dbReference>
<feature type="compositionally biased region" description="Acidic residues" evidence="1">
    <location>
        <begin position="257"/>
        <end position="271"/>
    </location>
</feature>
<dbReference type="InterPro" id="IPR040144">
    <property type="entry name" value="RAP1GDS1"/>
</dbReference>
<dbReference type="SUPFAM" id="SSF48371">
    <property type="entry name" value="ARM repeat"/>
    <property type="match status" value="2"/>
</dbReference>
<evidence type="ECO:0000313" key="3">
    <source>
        <dbReference type="Proteomes" id="UP000193922"/>
    </source>
</evidence>
<dbReference type="Gene3D" id="1.25.10.10">
    <property type="entry name" value="Leucine-rich Repeat Variant"/>
    <property type="match status" value="2"/>
</dbReference>
<dbReference type="STRING" id="61395.A0A1Y1WCP1"/>
<dbReference type="EMBL" id="MCFD01000005">
    <property type="protein sequence ID" value="ORX70986.1"/>
    <property type="molecule type" value="Genomic_DNA"/>
</dbReference>
<comment type="caution">
    <text evidence="2">The sequence shown here is derived from an EMBL/GenBank/DDBJ whole genome shotgun (WGS) entry which is preliminary data.</text>
</comment>
<keyword evidence="3" id="KW-1185">Reference proteome</keyword>
<dbReference type="AlphaFoldDB" id="A0A1Y1WCP1"/>
<dbReference type="GeneID" id="63802151"/>
<protein>
    <recommendedName>
        <fullName evidence="4">ARM repeat-containing protein</fullName>
    </recommendedName>
</protein>
<reference evidence="2 3" key="1">
    <citation type="submission" date="2016-07" db="EMBL/GenBank/DDBJ databases">
        <title>Pervasive Adenine N6-methylation of Active Genes in Fungi.</title>
        <authorList>
            <consortium name="DOE Joint Genome Institute"/>
            <person name="Mondo S.J."/>
            <person name="Dannebaum R.O."/>
            <person name="Kuo R.C."/>
            <person name="Labutti K."/>
            <person name="Haridas S."/>
            <person name="Kuo A."/>
            <person name="Salamov A."/>
            <person name="Ahrendt S.R."/>
            <person name="Lipzen A."/>
            <person name="Sullivan W."/>
            <person name="Andreopoulos W.B."/>
            <person name="Clum A."/>
            <person name="Lindquist E."/>
            <person name="Daum C."/>
            <person name="Ramamoorthy G.K."/>
            <person name="Gryganskyi A."/>
            <person name="Culley D."/>
            <person name="Magnuson J.K."/>
            <person name="James T.Y."/>
            <person name="O'Malley M.A."/>
            <person name="Stajich J.E."/>
            <person name="Spatafora J.W."/>
            <person name="Visel A."/>
            <person name="Grigoriev I.V."/>
        </authorList>
    </citation>
    <scope>NUCLEOTIDE SEQUENCE [LARGE SCALE GENOMIC DNA]</scope>
    <source>
        <strain evidence="2 3">ATCC 12442</strain>
    </source>
</reference>
<sequence>MDDSATNDGDLLTVAKVFKAIADMARDPEVRQAFTQTDAAKASCMLLERAIVKLGESGESDRAERVLLLVQLLRCICNISADNDECRAQILALGGIKQLAEVVRNVGEVWTQPLPVGQAAFGAILNVSLGNSDCTKALVATGTLADHLKALQPDASHDVHALWLIVCMSIDNMCGDEKAKGQFEDNPDLALTILYILSMLTQNELDSSEAKRVQRTLLWILCETLEKSAKVRVQLGTPESVLPLFGVLEYYLAQAETPEEDEDEDEDEGDGNGEKEDQPQPPSKPIPQANRYADAVTQAIVGISGEDDVLEALFGSSSLITRLFTILATERGTADDESTKQLDAMAATAALCLGNLARTDAHCIKLVSKHPVLIEKLVHQWFSAEVNVRTRHAASGLLKNLCLPAANKQTMADLGLAKVAAKSIGTAVIPVQANAIGILRHLSTGEPAFSTILELVRGGKESALKELLQVVKQTDIDGIRCEGTRLLALVAKRAYLQDELQEAKDVLDTERLDLATPLVRLIMLDGQRHPLLQQESLVALTVLAATDANSSRHLYDIIKLLTDAQLSSLLPTPEDDSVSTPPPSFTSTLQRLMKQEGNTWAQTTLQAKSLVKQLHSNARHRAASNVDADGLAVLETELVPLLE</sequence>
<evidence type="ECO:0000313" key="2">
    <source>
        <dbReference type="EMBL" id="ORX70986.1"/>
    </source>
</evidence>
<feature type="region of interest" description="Disordered" evidence="1">
    <location>
        <begin position="256"/>
        <end position="288"/>
    </location>
</feature>
<dbReference type="GO" id="GO:0005085">
    <property type="term" value="F:guanyl-nucleotide exchange factor activity"/>
    <property type="evidence" value="ECO:0007669"/>
    <property type="project" value="InterPro"/>
</dbReference>
<evidence type="ECO:0008006" key="4">
    <source>
        <dbReference type="Google" id="ProtNLM"/>
    </source>
</evidence>
<organism evidence="2 3">
    <name type="scientific">Linderina pennispora</name>
    <dbReference type="NCBI Taxonomy" id="61395"/>
    <lineage>
        <taxon>Eukaryota</taxon>
        <taxon>Fungi</taxon>
        <taxon>Fungi incertae sedis</taxon>
        <taxon>Zoopagomycota</taxon>
        <taxon>Kickxellomycotina</taxon>
        <taxon>Kickxellomycetes</taxon>
        <taxon>Kickxellales</taxon>
        <taxon>Kickxellaceae</taxon>
        <taxon>Linderina</taxon>
    </lineage>
</organism>
<accession>A0A1Y1WCP1</accession>
<dbReference type="InterPro" id="IPR016024">
    <property type="entry name" value="ARM-type_fold"/>
</dbReference>
<dbReference type="RefSeq" id="XP_040744565.1">
    <property type="nucleotide sequence ID" value="XM_040885503.1"/>
</dbReference>
<evidence type="ECO:0000256" key="1">
    <source>
        <dbReference type="SAM" id="MobiDB-lite"/>
    </source>
</evidence>
<dbReference type="OrthoDB" id="26149at2759"/>
<dbReference type="InterPro" id="IPR011989">
    <property type="entry name" value="ARM-like"/>
</dbReference>
<gene>
    <name evidence="2" type="ORF">DL89DRAFT_257145</name>
</gene>
<dbReference type="Proteomes" id="UP000193922">
    <property type="component" value="Unassembled WGS sequence"/>
</dbReference>
<name>A0A1Y1WCP1_9FUNG</name>
<proteinExistence type="predicted"/>